<comment type="similarity">
    <text evidence="1 4 7">Belongs to the aldehyde dehydrogenase family.</text>
</comment>
<evidence type="ECO:0000256" key="7">
    <source>
        <dbReference type="RuleBase" id="RU003345"/>
    </source>
</evidence>
<accession>A0A939KEN9</accession>
<reference evidence="9" key="1">
    <citation type="submission" date="2021-03" db="EMBL/GenBank/DDBJ databases">
        <title>Comamonas denitrificans.</title>
        <authorList>
            <person name="Finster K."/>
        </authorList>
    </citation>
    <scope>NUCLEOTIDE SEQUENCE</scope>
    <source>
        <strain evidence="9">MM2021_4</strain>
    </source>
</reference>
<evidence type="ECO:0000256" key="5">
    <source>
        <dbReference type="PIRSR" id="PIRSR036492-1"/>
    </source>
</evidence>
<dbReference type="RefSeq" id="WP_207576264.1">
    <property type="nucleotide sequence ID" value="NZ_JAFNME010000055.1"/>
</dbReference>
<evidence type="ECO:0000256" key="4">
    <source>
        <dbReference type="PIRNR" id="PIRNR036492"/>
    </source>
</evidence>
<dbReference type="Gene3D" id="3.40.605.10">
    <property type="entry name" value="Aldehyde Dehydrogenase, Chain A, domain 1"/>
    <property type="match status" value="1"/>
</dbReference>
<dbReference type="GO" id="GO:0005737">
    <property type="term" value="C:cytoplasm"/>
    <property type="evidence" value="ECO:0007669"/>
    <property type="project" value="TreeGrafter"/>
</dbReference>
<dbReference type="SUPFAM" id="SSF53720">
    <property type="entry name" value="ALDH-like"/>
    <property type="match status" value="1"/>
</dbReference>
<dbReference type="InterPro" id="IPR015590">
    <property type="entry name" value="Aldehyde_DH_dom"/>
</dbReference>
<evidence type="ECO:0000256" key="2">
    <source>
        <dbReference type="ARBA" id="ARBA00023002"/>
    </source>
</evidence>
<evidence type="ECO:0000313" key="10">
    <source>
        <dbReference type="Proteomes" id="UP000664731"/>
    </source>
</evidence>
<evidence type="ECO:0000256" key="1">
    <source>
        <dbReference type="ARBA" id="ARBA00009986"/>
    </source>
</evidence>
<dbReference type="InterPro" id="IPR012394">
    <property type="entry name" value="Aldehyde_DH_NAD(P)"/>
</dbReference>
<evidence type="ECO:0000259" key="8">
    <source>
        <dbReference type="Pfam" id="PF00171"/>
    </source>
</evidence>
<dbReference type="Proteomes" id="UP000664731">
    <property type="component" value="Unassembled WGS sequence"/>
</dbReference>
<dbReference type="InterPro" id="IPR016163">
    <property type="entry name" value="Ald_DH_C"/>
</dbReference>
<gene>
    <name evidence="9" type="ORF">J1777_13880</name>
</gene>
<dbReference type="EMBL" id="JAFNME010000055">
    <property type="protein sequence ID" value="MBO1250891.1"/>
    <property type="molecule type" value="Genomic_DNA"/>
</dbReference>
<feature type="active site" evidence="5 6">
    <location>
        <position position="227"/>
    </location>
</feature>
<dbReference type="AlphaFoldDB" id="A0A939KEN9"/>
<feature type="domain" description="Aldehyde dehydrogenase" evidence="8">
    <location>
        <begin position="22"/>
        <end position="452"/>
    </location>
</feature>
<dbReference type="InterPro" id="IPR029510">
    <property type="entry name" value="Ald_DH_CS_GLU"/>
</dbReference>
<evidence type="ECO:0000256" key="6">
    <source>
        <dbReference type="PROSITE-ProRule" id="PRU10007"/>
    </source>
</evidence>
<name>A0A939KEN9_9BURK</name>
<proteinExistence type="inferred from homology"/>
<comment type="caution">
    <text evidence="9">The sequence shown here is derived from an EMBL/GenBank/DDBJ whole genome shotgun (WGS) entry which is preliminary data.</text>
</comment>
<dbReference type="GO" id="GO:0006081">
    <property type="term" value="P:aldehyde metabolic process"/>
    <property type="evidence" value="ECO:0007669"/>
    <property type="project" value="InterPro"/>
</dbReference>
<feature type="active site" evidence="5">
    <location>
        <position position="261"/>
    </location>
</feature>
<dbReference type="Pfam" id="PF00171">
    <property type="entry name" value="Aldedh"/>
    <property type="match status" value="1"/>
</dbReference>
<keyword evidence="3" id="KW-0520">NAD</keyword>
<keyword evidence="10" id="KW-1185">Reference proteome</keyword>
<dbReference type="PANTHER" id="PTHR43570:SF20">
    <property type="entry name" value="ALDEHYDE DEHYDROGENASE ALDX-RELATED"/>
    <property type="match status" value="1"/>
</dbReference>
<dbReference type="PROSITE" id="PS00687">
    <property type="entry name" value="ALDEHYDE_DEHYDR_GLU"/>
    <property type="match status" value="1"/>
</dbReference>
<organism evidence="9 10">
    <name type="scientific">Comamonas denitrificans</name>
    <dbReference type="NCBI Taxonomy" id="117506"/>
    <lineage>
        <taxon>Bacteria</taxon>
        <taxon>Pseudomonadati</taxon>
        <taxon>Pseudomonadota</taxon>
        <taxon>Betaproteobacteria</taxon>
        <taxon>Burkholderiales</taxon>
        <taxon>Comamonadaceae</taxon>
        <taxon>Comamonas</taxon>
    </lineage>
</organism>
<evidence type="ECO:0000256" key="3">
    <source>
        <dbReference type="ARBA" id="ARBA00023027"/>
    </source>
</evidence>
<dbReference type="InterPro" id="IPR016162">
    <property type="entry name" value="Ald_DH_N"/>
</dbReference>
<dbReference type="PIRSF" id="PIRSF036492">
    <property type="entry name" value="ALDH"/>
    <property type="match status" value="1"/>
</dbReference>
<dbReference type="GO" id="GO:0004029">
    <property type="term" value="F:aldehyde dehydrogenase (NAD+) activity"/>
    <property type="evidence" value="ECO:0007669"/>
    <property type="project" value="TreeGrafter"/>
</dbReference>
<dbReference type="Gene3D" id="3.40.309.10">
    <property type="entry name" value="Aldehyde Dehydrogenase, Chain A, domain 2"/>
    <property type="match status" value="1"/>
</dbReference>
<dbReference type="CDD" id="cd07133">
    <property type="entry name" value="ALDH_CALDH_CalB"/>
    <property type="match status" value="1"/>
</dbReference>
<dbReference type="PANTHER" id="PTHR43570">
    <property type="entry name" value="ALDEHYDE DEHYDROGENASE"/>
    <property type="match status" value="1"/>
</dbReference>
<evidence type="ECO:0000313" key="9">
    <source>
        <dbReference type="EMBL" id="MBO1250891.1"/>
    </source>
</evidence>
<dbReference type="InterPro" id="IPR016161">
    <property type="entry name" value="Ald_DH/histidinol_DH"/>
</dbReference>
<protein>
    <recommendedName>
        <fullName evidence="4">Aldehyde dehydrogenase</fullName>
    </recommendedName>
</protein>
<keyword evidence="2 4" id="KW-0560">Oxidoreductase</keyword>
<sequence>MVATVTPLHAPHQDQELQRLRTLFQQQRQAFRQHPMPTLAERLADLKRLKAATLKHQDALAAAVNQDFSCRSKDETLIAEIMTSVQGINYACSHLRGWMKPSKRHVHMLFAPSHNQVVYQPLGVIGIMVPWNYPVQLALLPLMTALAAGNRAMIKMSEFTPATNKALKAMLADIFSEQQVAIIEGEVDVSSAFAETPWDHLVFTGSTAVGKIVMGAAAKNLTPVTLELGGKSPAIIAPGASMKDAVERICFGKSLNAGQTCIAPDYILLPAGQEQDFIDTYQATFARMYPRLRDNSDYTAIINERQHQRLQSWVKDAADKGANITVVNPASEDFSGTRKMPLHIIQNGSADMKVLQEELFGPILPIVPYRSLDQAIDYVNDHDRPLALYFFSYDKAEQQKILERTHAGGVTINDTLMHIAQDDMPFGGVGPSGMGHYHGKEGFIALSKAKAVHRKGRFNSGMFIYPPYGGAIQAMIRKLFIR</sequence>